<evidence type="ECO:0000313" key="2">
    <source>
        <dbReference type="EMBL" id="KKR33869.1"/>
    </source>
</evidence>
<dbReference type="AlphaFoldDB" id="A0A0G0Q0J4"/>
<dbReference type="InterPro" id="IPR036390">
    <property type="entry name" value="WH_DNA-bd_sf"/>
</dbReference>
<protein>
    <submittedName>
        <fullName evidence="2">Transcriptional regulator, TrmB</fullName>
    </submittedName>
</protein>
<organism evidence="2 3">
    <name type="scientific">Candidatus Falkowbacteria bacterium GW2011_GWF2_39_8</name>
    <dbReference type="NCBI Taxonomy" id="1618642"/>
    <lineage>
        <taxon>Bacteria</taxon>
        <taxon>Candidatus Falkowiibacteriota</taxon>
    </lineage>
</organism>
<dbReference type="PANTHER" id="PTHR34293:SF1">
    <property type="entry name" value="HTH-TYPE TRANSCRIPTIONAL REGULATOR TRMBL2"/>
    <property type="match status" value="1"/>
</dbReference>
<dbReference type="InterPro" id="IPR051797">
    <property type="entry name" value="TrmB-like"/>
</dbReference>
<proteinExistence type="predicted"/>
<dbReference type="PANTHER" id="PTHR34293">
    <property type="entry name" value="HTH-TYPE TRANSCRIPTIONAL REGULATOR TRMBL2"/>
    <property type="match status" value="1"/>
</dbReference>
<dbReference type="Pfam" id="PF01978">
    <property type="entry name" value="TrmB"/>
    <property type="match status" value="1"/>
</dbReference>
<dbReference type="InterPro" id="IPR036388">
    <property type="entry name" value="WH-like_DNA-bd_sf"/>
</dbReference>
<reference evidence="2 3" key="1">
    <citation type="journal article" date="2015" name="Nature">
        <title>rRNA introns, odd ribosomes, and small enigmatic genomes across a large radiation of phyla.</title>
        <authorList>
            <person name="Brown C.T."/>
            <person name="Hug L.A."/>
            <person name="Thomas B.C."/>
            <person name="Sharon I."/>
            <person name="Castelle C.J."/>
            <person name="Singh A."/>
            <person name="Wilkins M.J."/>
            <person name="Williams K.H."/>
            <person name="Banfield J.F."/>
        </authorList>
    </citation>
    <scope>NUCLEOTIDE SEQUENCE [LARGE SCALE GENOMIC DNA]</scope>
</reference>
<feature type="domain" description="Transcription regulator TrmB N-terminal" evidence="1">
    <location>
        <begin position="17"/>
        <end position="84"/>
    </location>
</feature>
<dbReference type="Proteomes" id="UP000034137">
    <property type="component" value="Unassembled WGS sequence"/>
</dbReference>
<dbReference type="Gene3D" id="1.10.10.10">
    <property type="entry name" value="Winged helix-like DNA-binding domain superfamily/Winged helix DNA-binding domain"/>
    <property type="match status" value="1"/>
</dbReference>
<dbReference type="InterPro" id="IPR002831">
    <property type="entry name" value="Tscrpt_reg_TrmB_N"/>
</dbReference>
<gene>
    <name evidence="2" type="ORF">UT64_C0002G0008</name>
</gene>
<evidence type="ECO:0000259" key="1">
    <source>
        <dbReference type="Pfam" id="PF01978"/>
    </source>
</evidence>
<name>A0A0G0Q0J4_9BACT</name>
<evidence type="ECO:0000313" key="3">
    <source>
        <dbReference type="Proteomes" id="UP000034137"/>
    </source>
</evidence>
<sequence length="254" mass="29535">MIVDISNDKIIMLYNQLQDAGLNENEAKIYLAVLELGETNVSRIAIKSGIKRTTVYLSLDNLKLKGLISMIKKGHKTLFFAEDPRNLERLMEEKTQRIAKLVPQLLTFTNLIDRKPEIRYFEGTEGLKEVLKDALNYPNRELCMMYSETYISDFDEKFFSDYYVPERIKRKILARSILPDNELMRKHAATNPQSLRQTKLISSELFNIKIEIMIYGSSKIGIISFEEKFALIIESPKIYESLKSIFETMWVLAK</sequence>
<comment type="caution">
    <text evidence="2">The sequence shown here is derived from an EMBL/GenBank/DDBJ whole genome shotgun (WGS) entry which is preliminary data.</text>
</comment>
<dbReference type="SUPFAM" id="SSF46785">
    <property type="entry name" value="Winged helix' DNA-binding domain"/>
    <property type="match status" value="1"/>
</dbReference>
<dbReference type="EMBL" id="LBXO01000002">
    <property type="protein sequence ID" value="KKR33869.1"/>
    <property type="molecule type" value="Genomic_DNA"/>
</dbReference>
<accession>A0A0G0Q0J4</accession>